<name>A0A2R6QH37_ACTCC</name>
<feature type="compositionally biased region" description="Basic and acidic residues" evidence="1">
    <location>
        <begin position="103"/>
        <end position="130"/>
    </location>
</feature>
<accession>A0A2R6QH37</accession>
<sequence>MMVNKMQERLKLGLKVGCVQIKSNNATAAAPVDPPLLDSLDYQPHGLGIRDRRTGQLSSCPKKSELQIGDSSAFFRYVKSSKSNVPVDVDAPLESRIENKVNECSGRVDNDTQNKQDREAQENHSQREDFLTSGTIRKSLPMERSPPPPPAATTCTNGISITEELKGGIVLSGAHASKKQVSL</sequence>
<organism evidence="2 3">
    <name type="scientific">Actinidia chinensis var. chinensis</name>
    <name type="common">Chinese soft-hair kiwi</name>
    <dbReference type="NCBI Taxonomy" id="1590841"/>
    <lineage>
        <taxon>Eukaryota</taxon>
        <taxon>Viridiplantae</taxon>
        <taxon>Streptophyta</taxon>
        <taxon>Embryophyta</taxon>
        <taxon>Tracheophyta</taxon>
        <taxon>Spermatophyta</taxon>
        <taxon>Magnoliopsida</taxon>
        <taxon>eudicotyledons</taxon>
        <taxon>Gunneridae</taxon>
        <taxon>Pentapetalae</taxon>
        <taxon>asterids</taxon>
        <taxon>Ericales</taxon>
        <taxon>Actinidiaceae</taxon>
        <taxon>Actinidia</taxon>
    </lineage>
</organism>
<dbReference type="Gramene" id="PSS07937">
    <property type="protein sequence ID" value="PSS07937"/>
    <property type="gene ID" value="CEY00_Acc18294"/>
</dbReference>
<dbReference type="STRING" id="1590841.A0A2R6QH37"/>
<comment type="caution">
    <text evidence="2">The sequence shown here is derived from an EMBL/GenBank/DDBJ whole genome shotgun (WGS) entry which is preliminary data.</text>
</comment>
<dbReference type="AlphaFoldDB" id="A0A2R6QH37"/>
<reference evidence="2 3" key="1">
    <citation type="submission" date="2017-07" db="EMBL/GenBank/DDBJ databases">
        <title>An improved, manually edited Actinidia chinensis var. chinensis (kiwifruit) genome highlights the challenges associated with draft genomes and gene prediction in plants.</title>
        <authorList>
            <person name="Pilkington S."/>
            <person name="Crowhurst R."/>
            <person name="Hilario E."/>
            <person name="Nardozza S."/>
            <person name="Fraser L."/>
            <person name="Peng Y."/>
            <person name="Gunaseelan K."/>
            <person name="Simpson R."/>
            <person name="Tahir J."/>
            <person name="Deroles S."/>
            <person name="Templeton K."/>
            <person name="Luo Z."/>
            <person name="Davy M."/>
            <person name="Cheng C."/>
            <person name="Mcneilage M."/>
            <person name="Scaglione D."/>
            <person name="Liu Y."/>
            <person name="Zhang Q."/>
            <person name="Datson P."/>
            <person name="De Silva N."/>
            <person name="Gardiner S."/>
            <person name="Bassett H."/>
            <person name="Chagne D."/>
            <person name="Mccallum J."/>
            <person name="Dzierzon H."/>
            <person name="Deng C."/>
            <person name="Wang Y.-Y."/>
            <person name="Barron N."/>
            <person name="Manako K."/>
            <person name="Bowen J."/>
            <person name="Foster T."/>
            <person name="Erridge Z."/>
            <person name="Tiffin H."/>
            <person name="Waite C."/>
            <person name="Davies K."/>
            <person name="Grierson E."/>
            <person name="Laing W."/>
            <person name="Kirk R."/>
            <person name="Chen X."/>
            <person name="Wood M."/>
            <person name="Montefiori M."/>
            <person name="Brummell D."/>
            <person name="Schwinn K."/>
            <person name="Catanach A."/>
            <person name="Fullerton C."/>
            <person name="Li D."/>
            <person name="Meiyalaghan S."/>
            <person name="Nieuwenhuizen N."/>
            <person name="Read N."/>
            <person name="Prakash R."/>
            <person name="Hunter D."/>
            <person name="Zhang H."/>
            <person name="Mckenzie M."/>
            <person name="Knabel M."/>
            <person name="Harris A."/>
            <person name="Allan A."/>
            <person name="Chen A."/>
            <person name="Janssen B."/>
            <person name="Plunkett B."/>
            <person name="Dwamena C."/>
            <person name="Voogd C."/>
            <person name="Leif D."/>
            <person name="Lafferty D."/>
            <person name="Souleyre E."/>
            <person name="Varkonyi-Gasic E."/>
            <person name="Gambi F."/>
            <person name="Hanley J."/>
            <person name="Yao J.-L."/>
            <person name="Cheung J."/>
            <person name="David K."/>
            <person name="Warren B."/>
            <person name="Marsh K."/>
            <person name="Snowden K."/>
            <person name="Lin-Wang K."/>
            <person name="Brian L."/>
            <person name="Martinez-Sanchez M."/>
            <person name="Wang M."/>
            <person name="Ileperuma N."/>
            <person name="Macnee N."/>
            <person name="Campin R."/>
            <person name="Mcatee P."/>
            <person name="Drummond R."/>
            <person name="Espley R."/>
            <person name="Ireland H."/>
            <person name="Wu R."/>
            <person name="Atkinson R."/>
            <person name="Karunairetnam S."/>
            <person name="Bulley S."/>
            <person name="Chunkath S."/>
            <person name="Hanley Z."/>
            <person name="Storey R."/>
            <person name="Thrimawithana A."/>
            <person name="Thomson S."/>
            <person name="David C."/>
            <person name="Testolin R."/>
        </authorList>
    </citation>
    <scope>NUCLEOTIDE SEQUENCE [LARGE SCALE GENOMIC DNA]</scope>
    <source>
        <strain evidence="3">cv. Red5</strain>
        <tissue evidence="2">Young leaf</tissue>
    </source>
</reference>
<proteinExistence type="predicted"/>
<feature type="region of interest" description="Disordered" evidence="1">
    <location>
        <begin position="103"/>
        <end position="155"/>
    </location>
</feature>
<dbReference type="EMBL" id="NKQK01000016">
    <property type="protein sequence ID" value="PSS07937.1"/>
    <property type="molecule type" value="Genomic_DNA"/>
</dbReference>
<evidence type="ECO:0000313" key="3">
    <source>
        <dbReference type="Proteomes" id="UP000241394"/>
    </source>
</evidence>
<evidence type="ECO:0000313" key="2">
    <source>
        <dbReference type="EMBL" id="PSS07937.1"/>
    </source>
</evidence>
<gene>
    <name evidence="2" type="ORF">CEY00_Acc18294</name>
</gene>
<evidence type="ECO:0000256" key="1">
    <source>
        <dbReference type="SAM" id="MobiDB-lite"/>
    </source>
</evidence>
<dbReference type="Proteomes" id="UP000241394">
    <property type="component" value="Chromosome LG16"/>
</dbReference>
<reference evidence="3" key="2">
    <citation type="journal article" date="2018" name="BMC Genomics">
        <title>A manually annotated Actinidia chinensis var. chinensis (kiwifruit) genome highlights the challenges associated with draft genomes and gene prediction in plants.</title>
        <authorList>
            <person name="Pilkington S.M."/>
            <person name="Crowhurst R."/>
            <person name="Hilario E."/>
            <person name="Nardozza S."/>
            <person name="Fraser L."/>
            <person name="Peng Y."/>
            <person name="Gunaseelan K."/>
            <person name="Simpson R."/>
            <person name="Tahir J."/>
            <person name="Deroles S.C."/>
            <person name="Templeton K."/>
            <person name="Luo Z."/>
            <person name="Davy M."/>
            <person name="Cheng C."/>
            <person name="McNeilage M."/>
            <person name="Scaglione D."/>
            <person name="Liu Y."/>
            <person name="Zhang Q."/>
            <person name="Datson P."/>
            <person name="De Silva N."/>
            <person name="Gardiner S.E."/>
            <person name="Bassett H."/>
            <person name="Chagne D."/>
            <person name="McCallum J."/>
            <person name="Dzierzon H."/>
            <person name="Deng C."/>
            <person name="Wang Y.Y."/>
            <person name="Barron L."/>
            <person name="Manako K."/>
            <person name="Bowen J."/>
            <person name="Foster T.M."/>
            <person name="Erridge Z.A."/>
            <person name="Tiffin H."/>
            <person name="Waite C.N."/>
            <person name="Davies K.M."/>
            <person name="Grierson E.P."/>
            <person name="Laing W.A."/>
            <person name="Kirk R."/>
            <person name="Chen X."/>
            <person name="Wood M."/>
            <person name="Montefiori M."/>
            <person name="Brummell D.A."/>
            <person name="Schwinn K.E."/>
            <person name="Catanach A."/>
            <person name="Fullerton C."/>
            <person name="Li D."/>
            <person name="Meiyalaghan S."/>
            <person name="Nieuwenhuizen N."/>
            <person name="Read N."/>
            <person name="Prakash R."/>
            <person name="Hunter D."/>
            <person name="Zhang H."/>
            <person name="McKenzie M."/>
            <person name="Knabel M."/>
            <person name="Harris A."/>
            <person name="Allan A.C."/>
            <person name="Gleave A."/>
            <person name="Chen A."/>
            <person name="Janssen B.J."/>
            <person name="Plunkett B."/>
            <person name="Ampomah-Dwamena C."/>
            <person name="Voogd C."/>
            <person name="Leif D."/>
            <person name="Lafferty D."/>
            <person name="Souleyre E.J.F."/>
            <person name="Varkonyi-Gasic E."/>
            <person name="Gambi F."/>
            <person name="Hanley J."/>
            <person name="Yao J.L."/>
            <person name="Cheung J."/>
            <person name="David K.M."/>
            <person name="Warren B."/>
            <person name="Marsh K."/>
            <person name="Snowden K.C."/>
            <person name="Lin-Wang K."/>
            <person name="Brian L."/>
            <person name="Martinez-Sanchez M."/>
            <person name="Wang M."/>
            <person name="Ileperuma N."/>
            <person name="Macnee N."/>
            <person name="Campin R."/>
            <person name="McAtee P."/>
            <person name="Drummond R.S.M."/>
            <person name="Espley R.V."/>
            <person name="Ireland H.S."/>
            <person name="Wu R."/>
            <person name="Atkinson R.G."/>
            <person name="Karunairetnam S."/>
            <person name="Bulley S."/>
            <person name="Chunkath S."/>
            <person name="Hanley Z."/>
            <person name="Storey R."/>
            <person name="Thrimawithana A.H."/>
            <person name="Thomson S."/>
            <person name="David C."/>
            <person name="Testolin R."/>
            <person name="Huang H."/>
            <person name="Hellens R.P."/>
            <person name="Schaffer R.J."/>
        </authorList>
    </citation>
    <scope>NUCLEOTIDE SEQUENCE [LARGE SCALE GENOMIC DNA]</scope>
    <source>
        <strain evidence="3">cv. Red5</strain>
    </source>
</reference>
<protein>
    <submittedName>
        <fullName evidence="2">Two-component response regulator-like</fullName>
    </submittedName>
</protein>
<dbReference type="InParanoid" id="A0A2R6QH37"/>
<keyword evidence="3" id="KW-1185">Reference proteome</keyword>